<sequence>MYFGEQFDDVTAVAGYILGDRGLVMLVVPGNHDNYDRIFDRDITPGVDADSRRAGGHCYAGSGSRWVDADSVRLAVRTPSTVTPLPPYLSWWEQEPVTQADIDTLGDELLEVLLTHDAPEGTR</sequence>
<name>A0A7M4DRK0_9MICO</name>
<keyword evidence="2" id="KW-1185">Reference proteome</keyword>
<dbReference type="InterPro" id="IPR029052">
    <property type="entry name" value="Metallo-depent_PP-like"/>
</dbReference>
<dbReference type="RefSeq" id="WP_156743386.1">
    <property type="nucleotide sequence ID" value="NZ_CACRYJ010000068.1"/>
</dbReference>
<accession>A0A7M4DRK0</accession>
<evidence type="ECO:0000313" key="1">
    <source>
        <dbReference type="EMBL" id="VZO40094.1"/>
    </source>
</evidence>
<dbReference type="Proteomes" id="UP000419743">
    <property type="component" value="Unassembled WGS sequence"/>
</dbReference>
<organism evidence="1 2">
    <name type="scientific">Occultella aeris</name>
    <dbReference type="NCBI Taxonomy" id="2761496"/>
    <lineage>
        <taxon>Bacteria</taxon>
        <taxon>Bacillati</taxon>
        <taxon>Actinomycetota</taxon>
        <taxon>Actinomycetes</taxon>
        <taxon>Micrococcales</taxon>
        <taxon>Ruaniaceae</taxon>
        <taxon>Occultella</taxon>
    </lineage>
</organism>
<comment type="caution">
    <text evidence="1">The sequence shown here is derived from an EMBL/GenBank/DDBJ whole genome shotgun (WGS) entry which is preliminary data.</text>
</comment>
<gene>
    <name evidence="1" type="ORF">HALOF300_04795</name>
</gene>
<protein>
    <submittedName>
        <fullName evidence="1">Uncharacterized protein</fullName>
    </submittedName>
</protein>
<evidence type="ECO:0000313" key="2">
    <source>
        <dbReference type="Proteomes" id="UP000419743"/>
    </source>
</evidence>
<reference evidence="1 2" key="1">
    <citation type="submission" date="2019-11" db="EMBL/GenBank/DDBJ databases">
        <authorList>
            <person name="Criscuolo A."/>
        </authorList>
    </citation>
    <scope>NUCLEOTIDE SEQUENCE [LARGE SCALE GENOMIC DNA]</scope>
    <source>
        <strain evidence="1">CIP111667</strain>
    </source>
</reference>
<dbReference type="SUPFAM" id="SSF56300">
    <property type="entry name" value="Metallo-dependent phosphatases"/>
    <property type="match status" value="1"/>
</dbReference>
<dbReference type="EMBL" id="CACRYJ010000068">
    <property type="protein sequence ID" value="VZO40094.1"/>
    <property type="molecule type" value="Genomic_DNA"/>
</dbReference>
<dbReference type="AlphaFoldDB" id="A0A7M4DRK0"/>
<proteinExistence type="predicted"/>